<evidence type="ECO:0000313" key="2">
    <source>
        <dbReference type="EMBL" id="QHT67685.1"/>
    </source>
</evidence>
<keyword evidence="1" id="KW-0812">Transmembrane</keyword>
<dbReference type="EMBL" id="CP048222">
    <property type="protein sequence ID" value="QHT67685.1"/>
    <property type="molecule type" value="Genomic_DNA"/>
</dbReference>
<accession>A0A6C0GIE7</accession>
<feature type="transmembrane region" description="Helical" evidence="1">
    <location>
        <begin position="64"/>
        <end position="82"/>
    </location>
</feature>
<evidence type="ECO:0000313" key="3">
    <source>
        <dbReference type="Proteomes" id="UP000480178"/>
    </source>
</evidence>
<dbReference type="KEGG" id="rhoz:GXP67_14120"/>
<proteinExistence type="predicted"/>
<gene>
    <name evidence="2" type="ORF">GXP67_14120</name>
</gene>
<dbReference type="Proteomes" id="UP000480178">
    <property type="component" value="Chromosome"/>
</dbReference>
<name>A0A6C0GIE7_9BACT</name>
<protein>
    <submittedName>
        <fullName evidence="2">Uncharacterized protein</fullName>
    </submittedName>
</protein>
<dbReference type="RefSeq" id="WP_162443708.1">
    <property type="nucleotide sequence ID" value="NZ_CP048222.1"/>
</dbReference>
<keyword evidence="1" id="KW-1133">Transmembrane helix</keyword>
<sequence length="176" mass="20183">MKEFRILFFVATFLMVVLAIQIEIAWLLYVVAGFYLMEGIVERIHEEKKRAKAIFFLKDLHKTILNYAIVLGMLAINFVFLLKQDAVSVSVTFYITSLLWIIISRGGEAYFLFDQEGIKTARKLLNYSQIQELQLTDKGLTIETNDRSEGIEIGKKLLNADVLSFLESKIKVIHSA</sequence>
<evidence type="ECO:0000256" key="1">
    <source>
        <dbReference type="SAM" id="Phobius"/>
    </source>
</evidence>
<feature type="transmembrane region" description="Helical" evidence="1">
    <location>
        <begin position="6"/>
        <end position="36"/>
    </location>
</feature>
<organism evidence="2 3">
    <name type="scientific">Rhodocytophaga rosea</name>
    <dbReference type="NCBI Taxonomy" id="2704465"/>
    <lineage>
        <taxon>Bacteria</taxon>
        <taxon>Pseudomonadati</taxon>
        <taxon>Bacteroidota</taxon>
        <taxon>Cytophagia</taxon>
        <taxon>Cytophagales</taxon>
        <taxon>Rhodocytophagaceae</taxon>
        <taxon>Rhodocytophaga</taxon>
    </lineage>
</organism>
<dbReference type="AlphaFoldDB" id="A0A6C0GIE7"/>
<keyword evidence="3" id="KW-1185">Reference proteome</keyword>
<reference evidence="2 3" key="1">
    <citation type="submission" date="2020-01" db="EMBL/GenBank/DDBJ databases">
        <authorList>
            <person name="Kim M.K."/>
        </authorList>
    </citation>
    <scope>NUCLEOTIDE SEQUENCE [LARGE SCALE GENOMIC DNA]</scope>
    <source>
        <strain evidence="2 3">172606-1</strain>
    </source>
</reference>
<keyword evidence="1" id="KW-0472">Membrane</keyword>